<dbReference type="InterPro" id="IPR052192">
    <property type="entry name" value="Insect_Ionotropic_Sensory_Rcpt"/>
</dbReference>
<keyword evidence="5 13" id="KW-0812">Transmembrane</keyword>
<keyword evidence="8 13" id="KW-0472">Membrane</keyword>
<evidence type="ECO:0000256" key="12">
    <source>
        <dbReference type="ARBA" id="ARBA00023303"/>
    </source>
</evidence>
<evidence type="ECO:0000259" key="15">
    <source>
        <dbReference type="Pfam" id="PF10613"/>
    </source>
</evidence>
<feature type="transmembrane region" description="Helical" evidence="13">
    <location>
        <begin position="393"/>
        <end position="419"/>
    </location>
</feature>
<evidence type="ECO:0000256" key="13">
    <source>
        <dbReference type="SAM" id="Phobius"/>
    </source>
</evidence>
<feature type="transmembrane region" description="Helical" evidence="13">
    <location>
        <begin position="336"/>
        <end position="354"/>
    </location>
</feature>
<dbReference type="EMBL" id="ML158594">
    <property type="protein sequence ID" value="THK32979.1"/>
    <property type="molecule type" value="Genomic_DNA"/>
</dbReference>
<dbReference type="Gene3D" id="3.40.190.10">
    <property type="entry name" value="Periplasmic binding protein-like II"/>
    <property type="match status" value="1"/>
</dbReference>
<evidence type="ECO:0000256" key="11">
    <source>
        <dbReference type="ARBA" id="ARBA00023286"/>
    </source>
</evidence>
<dbReference type="PANTHER" id="PTHR42643:SF30">
    <property type="entry name" value="IONOTROPIC RECEPTOR 40A-RELATED"/>
    <property type="match status" value="1"/>
</dbReference>
<name>A0A4E0RLG9_9HYME</name>
<evidence type="ECO:0000313" key="17">
    <source>
        <dbReference type="Proteomes" id="UP000297026"/>
    </source>
</evidence>
<evidence type="ECO:0000256" key="5">
    <source>
        <dbReference type="ARBA" id="ARBA00022692"/>
    </source>
</evidence>
<evidence type="ECO:0000256" key="6">
    <source>
        <dbReference type="ARBA" id="ARBA00022989"/>
    </source>
</evidence>
<dbReference type="AlphaFoldDB" id="A0A4E0RLG9"/>
<evidence type="ECO:0000256" key="3">
    <source>
        <dbReference type="ARBA" id="ARBA00022448"/>
    </source>
</evidence>
<dbReference type="GO" id="GO:0050906">
    <property type="term" value="P:detection of stimulus involved in sensory perception"/>
    <property type="evidence" value="ECO:0007669"/>
    <property type="project" value="UniProtKB-ARBA"/>
</dbReference>
<evidence type="ECO:0000256" key="4">
    <source>
        <dbReference type="ARBA" id="ARBA00022475"/>
    </source>
</evidence>
<reference evidence="16" key="1">
    <citation type="submission" date="2019-02" db="EMBL/GenBank/DDBJ databases">
        <title>Genome of the parasitoid wasp Diachasma alloeum, an emerging model for ecological speciation and transitions to asexual reproduction.</title>
        <authorList>
            <person name="Robertson H.M."/>
            <person name="Walden K.K."/>
            <person name="Tvedte E.S."/>
            <person name="Hood G.R."/>
            <person name="Feder J.L."/>
            <person name="Forbes A.A."/>
            <person name="Logsdon J.M."/>
            <person name="Mcelroy K.E."/>
        </authorList>
    </citation>
    <scope>NUCLEOTIDE SEQUENCE [LARGE SCALE GENOMIC DNA]</scope>
    <source>
        <strain evidence="16">Michigan</strain>
    </source>
</reference>
<dbReference type="PANTHER" id="PTHR42643">
    <property type="entry name" value="IONOTROPIC RECEPTOR 20A-RELATED"/>
    <property type="match status" value="1"/>
</dbReference>
<feature type="transmembrane region" description="Helical" evidence="13">
    <location>
        <begin position="578"/>
        <end position="599"/>
    </location>
</feature>
<dbReference type="Pfam" id="PF10613">
    <property type="entry name" value="Lig_chan-Glu_bd"/>
    <property type="match status" value="1"/>
</dbReference>
<sequence>MELPVAVILSFITAYWSTLTTGHVHITYYGSLIDEFYKIHDADGILIVSSTNYHSFGSLTFWHEMSRKMSNRGRAADMVNFQELTPTLQLYRRQNVRPLFVIFIKNMKEVHFFGRITKTLNRSNSLWVILFSGDSSGDACEFCRHPEGNLFNLKFNSKVIVACCESTIIQEWWTSTGNRTHIGELGRWIDESRGIEWFSDKSLYERRTSLEGRPFHINIVQGSTDIWQKNGDLHGYLGRVVKALSQFMNFTISSVTIERSYGRWDPDASEWTGVLGKLHRNEVDMGVSSFIMTNERREVVDFTIPTVYENSRLYIRMPGANTVQWNAYFEAFGMDVWLVIIALIMTTPLLLTFIKYKGRSFIFPLVFEHYSSVWGIYCQQGLPEFPDETPLRIVFISLSLSALVITMAYSASLTSFLAVNVSHMPFTSIEEFVKLGTYKLIAIQDTADYTLFKDSDEVLMKKMAALMEPPGFLPATHHEGFQQVCRKSVAFHTTHEIREGYTSPFIPCKLAWIKTRKIQASGIIMPLNSEYTAFVNYHLQRFKYSGLLDRWKREYHYRIKDVPEIYHPSVQLKGITPILGVLTAGLLIALIILLIERIFHRHRDQLQRKKIRTSEVEMLQRMLSRPQSSPSWSRDSNDFRTIYRNRQKKLAQAWIINFE</sequence>
<keyword evidence="7" id="KW-0406">Ion transport</keyword>
<keyword evidence="6 13" id="KW-1133">Transmembrane helix</keyword>
<dbReference type="OrthoDB" id="8186464at2759"/>
<accession>A0A4E0RLG9</accession>
<keyword evidence="9 16" id="KW-0675">Receptor</keyword>
<gene>
    <name evidence="16" type="primary">Ir115</name>
    <name evidence="16" type="ORF">DALL_DALL000157</name>
</gene>
<comment type="similarity">
    <text evidence="2">Belongs to the glutamate-gated ion channel (TC 1.A.10.1) family.</text>
</comment>
<keyword evidence="4" id="KW-1003">Cell membrane</keyword>
<evidence type="ECO:0000259" key="14">
    <source>
        <dbReference type="Pfam" id="PF00060"/>
    </source>
</evidence>
<evidence type="ECO:0000256" key="1">
    <source>
        <dbReference type="ARBA" id="ARBA00004651"/>
    </source>
</evidence>
<dbReference type="InterPro" id="IPR019594">
    <property type="entry name" value="Glu/Gly-bd"/>
</dbReference>
<evidence type="ECO:0000256" key="7">
    <source>
        <dbReference type="ARBA" id="ARBA00023065"/>
    </source>
</evidence>
<evidence type="ECO:0000256" key="2">
    <source>
        <dbReference type="ARBA" id="ARBA00008685"/>
    </source>
</evidence>
<evidence type="ECO:0000256" key="10">
    <source>
        <dbReference type="ARBA" id="ARBA00023180"/>
    </source>
</evidence>
<dbReference type="SUPFAM" id="SSF53850">
    <property type="entry name" value="Periplasmic binding protein-like II"/>
    <property type="match status" value="1"/>
</dbReference>
<dbReference type="GO" id="GO:0015276">
    <property type="term" value="F:ligand-gated monoatomic ion channel activity"/>
    <property type="evidence" value="ECO:0007669"/>
    <property type="project" value="InterPro"/>
</dbReference>
<dbReference type="Proteomes" id="UP000297026">
    <property type="component" value="Unassembled WGS sequence"/>
</dbReference>
<dbReference type="InterPro" id="IPR001320">
    <property type="entry name" value="Iontro_rcpt_C"/>
</dbReference>
<feature type="domain" description="Ionotropic glutamate receptor L-glutamate and glycine-binding" evidence="15">
    <location>
        <begin position="209"/>
        <end position="308"/>
    </location>
</feature>
<comment type="subcellular location">
    <subcellularLocation>
        <location evidence="1">Cell membrane</location>
        <topology evidence="1">Multi-pass membrane protein</topology>
    </subcellularLocation>
</comment>
<feature type="domain" description="Ionotropic glutamate receptor C-terminal" evidence="14">
    <location>
        <begin position="334"/>
        <end position="434"/>
    </location>
</feature>
<evidence type="ECO:0000256" key="9">
    <source>
        <dbReference type="ARBA" id="ARBA00023170"/>
    </source>
</evidence>
<keyword evidence="17" id="KW-1185">Reference proteome</keyword>
<proteinExistence type="inferred from homology"/>
<evidence type="ECO:0000256" key="8">
    <source>
        <dbReference type="ARBA" id="ARBA00023136"/>
    </source>
</evidence>
<protein>
    <submittedName>
        <fullName evidence="16">Ionotropic receptor 115</fullName>
    </submittedName>
</protein>
<keyword evidence="12" id="KW-0407">Ion channel</keyword>
<dbReference type="GO" id="GO:0005886">
    <property type="term" value="C:plasma membrane"/>
    <property type="evidence" value="ECO:0007669"/>
    <property type="project" value="UniProtKB-SubCell"/>
</dbReference>
<evidence type="ECO:0000313" key="16">
    <source>
        <dbReference type="EMBL" id="THK32979.1"/>
    </source>
</evidence>
<organism evidence="16 17">
    <name type="scientific">Diachasma alloeum</name>
    <dbReference type="NCBI Taxonomy" id="454923"/>
    <lineage>
        <taxon>Eukaryota</taxon>
        <taxon>Metazoa</taxon>
        <taxon>Ecdysozoa</taxon>
        <taxon>Arthropoda</taxon>
        <taxon>Hexapoda</taxon>
        <taxon>Insecta</taxon>
        <taxon>Pterygota</taxon>
        <taxon>Neoptera</taxon>
        <taxon>Endopterygota</taxon>
        <taxon>Hymenoptera</taxon>
        <taxon>Apocrita</taxon>
        <taxon>Ichneumonoidea</taxon>
        <taxon>Braconidae</taxon>
        <taxon>Opiinae</taxon>
        <taxon>Diachasma</taxon>
    </lineage>
</organism>
<keyword evidence="3" id="KW-0813">Transport</keyword>
<keyword evidence="11" id="KW-1071">Ligand-gated ion channel</keyword>
<dbReference type="Gene3D" id="1.10.287.70">
    <property type="match status" value="1"/>
</dbReference>
<dbReference type="Pfam" id="PF00060">
    <property type="entry name" value="Lig_chan"/>
    <property type="match status" value="1"/>
</dbReference>
<keyword evidence="10" id="KW-0325">Glycoprotein</keyword>